<feature type="domain" description="FAD-binding PCMH-type" evidence="5">
    <location>
        <begin position="35"/>
        <end position="216"/>
    </location>
</feature>
<accession>A0A239SDG6</accession>
<dbReference type="PANTHER" id="PTHR43716">
    <property type="entry name" value="D-2-HYDROXYGLUTARATE DEHYDROGENASE, MITOCHONDRIAL"/>
    <property type="match status" value="1"/>
</dbReference>
<dbReference type="RefSeq" id="WP_039397230.1">
    <property type="nucleotide sequence ID" value="NZ_CABPRX010000003.1"/>
</dbReference>
<dbReference type="PROSITE" id="PS51387">
    <property type="entry name" value="FAD_PCMH"/>
    <property type="match status" value="1"/>
</dbReference>
<dbReference type="EC" id="1.-.-.-" evidence="6"/>
<reference evidence="6 7" key="1">
    <citation type="submission" date="2017-06" db="EMBL/GenBank/DDBJ databases">
        <authorList>
            <consortium name="Pathogen Informatics"/>
        </authorList>
    </citation>
    <scope>NUCLEOTIDE SEQUENCE [LARGE SCALE GENOMIC DNA]</scope>
    <source>
        <strain evidence="6 7">NCTC13161</strain>
    </source>
</reference>
<protein>
    <submittedName>
        <fullName evidence="6">Uncharacterized FAD-linked oxidoreductase Rv2280</fullName>
        <ecNumber evidence="6">1.-.-.-</ecNumber>
    </submittedName>
</protein>
<evidence type="ECO:0000313" key="6">
    <source>
        <dbReference type="EMBL" id="SNU83476.1"/>
    </source>
</evidence>
<sequence length="474" mass="50515">MAEQHLVNLRTLVGDNNVLIGSDAASFESDYRHVFHGKSLAVVRPGNTDEVSAVMRYCYANGISVVPQGGNTSLLGGSVPDATGTSIIISLARLNQIRAIDTMNATMTVSAGVTLSQARSAAEDVGTLFPLRIGSEGSCQIGGNLSTNAGGTAVLRYGNMRELVLGLEVVLPDGRIWHGLRGLRKDNAGYDLKHLFIGSEGTLGIITAAVLKLFPMPRTVSSAFLGTNSPEDALAIFNLMRERLGSDVSAFELISSDAMTLVLSHLNDRPSPLETSHPWYVLVETSSNAGQEDAEAELVSVLSDALSSGHATDAVIAANARQAADFWMIREEISDAQTQARGSVRCDISVPLSSIPAFIRDTTAKVLDLEPTTRMIVYGHVGDGNVHFNPLRPSHVTADSFVQTRGAAIAQLIDDAANELNGSISAEHGVGVAKRDELLTVRSWVELDMAWAVKRALDPRNLLNPGKVLPMLPT</sequence>
<dbReference type="InterPro" id="IPR016166">
    <property type="entry name" value="FAD-bd_PCMH"/>
</dbReference>
<dbReference type="KEGG" id="pspu:NA29_11780"/>
<dbReference type="Proteomes" id="UP000215126">
    <property type="component" value="Chromosome 1"/>
</dbReference>
<dbReference type="AlphaFoldDB" id="A0A239SDG6"/>
<evidence type="ECO:0000256" key="1">
    <source>
        <dbReference type="ARBA" id="ARBA00001974"/>
    </source>
</evidence>
<keyword evidence="3" id="KW-0285">Flavoprotein</keyword>
<keyword evidence="4" id="KW-0274">FAD</keyword>
<dbReference type="Pfam" id="PF02913">
    <property type="entry name" value="FAD-oxidase_C"/>
    <property type="match status" value="1"/>
</dbReference>
<dbReference type="Gene3D" id="3.30.70.2740">
    <property type="match status" value="1"/>
</dbReference>
<comment type="similarity">
    <text evidence="2">Belongs to the FAD-binding oxidoreductase/transferase type 4 family.</text>
</comment>
<dbReference type="GO" id="GO:0071949">
    <property type="term" value="F:FAD binding"/>
    <property type="evidence" value="ECO:0007669"/>
    <property type="project" value="InterPro"/>
</dbReference>
<dbReference type="InterPro" id="IPR051264">
    <property type="entry name" value="FAD-oxidored/transferase_4"/>
</dbReference>
<dbReference type="Gene3D" id="3.30.70.2190">
    <property type="match status" value="1"/>
</dbReference>
<dbReference type="Gene3D" id="3.30.465.10">
    <property type="match status" value="1"/>
</dbReference>
<organism evidence="6 7">
    <name type="scientific">Pandoraea sputorum</name>
    <dbReference type="NCBI Taxonomy" id="93222"/>
    <lineage>
        <taxon>Bacteria</taxon>
        <taxon>Pseudomonadati</taxon>
        <taxon>Pseudomonadota</taxon>
        <taxon>Betaproteobacteria</taxon>
        <taxon>Burkholderiales</taxon>
        <taxon>Burkholderiaceae</taxon>
        <taxon>Pandoraea</taxon>
    </lineage>
</organism>
<dbReference type="InterPro" id="IPR016169">
    <property type="entry name" value="FAD-bd_PCMH_sub2"/>
</dbReference>
<dbReference type="SUPFAM" id="SSF55103">
    <property type="entry name" value="FAD-linked oxidases, C-terminal domain"/>
    <property type="match status" value="1"/>
</dbReference>
<keyword evidence="6" id="KW-0560">Oxidoreductase</keyword>
<dbReference type="STRING" id="93222.NA29_11780"/>
<dbReference type="InterPro" id="IPR036318">
    <property type="entry name" value="FAD-bd_PCMH-like_sf"/>
</dbReference>
<dbReference type="OrthoDB" id="8522822at2"/>
<dbReference type="Gene3D" id="1.10.45.10">
    <property type="entry name" value="Vanillyl-alcohol Oxidase, Chain A, domain 4"/>
    <property type="match status" value="1"/>
</dbReference>
<dbReference type="InterPro" id="IPR004113">
    <property type="entry name" value="FAD-bd_oxidored_4_C"/>
</dbReference>
<dbReference type="Gene3D" id="3.30.43.10">
    <property type="entry name" value="Uridine Diphospho-n-acetylenolpyruvylglucosamine Reductase, domain 2"/>
    <property type="match status" value="1"/>
</dbReference>
<keyword evidence="7" id="KW-1185">Reference proteome</keyword>
<dbReference type="GeneID" id="88094172"/>
<dbReference type="PANTHER" id="PTHR43716:SF2">
    <property type="entry name" value="BLL6224 PROTEIN"/>
    <property type="match status" value="1"/>
</dbReference>
<comment type="cofactor">
    <cofactor evidence="1">
        <name>FAD</name>
        <dbReference type="ChEBI" id="CHEBI:57692"/>
    </cofactor>
</comment>
<proteinExistence type="inferred from homology"/>
<gene>
    <name evidence="6" type="ORF">SAMEA4530655_01499</name>
</gene>
<evidence type="ECO:0000256" key="4">
    <source>
        <dbReference type="ARBA" id="ARBA00022827"/>
    </source>
</evidence>
<evidence type="ECO:0000256" key="3">
    <source>
        <dbReference type="ARBA" id="ARBA00022630"/>
    </source>
</evidence>
<dbReference type="Pfam" id="PF01565">
    <property type="entry name" value="FAD_binding_4"/>
    <property type="match status" value="1"/>
</dbReference>
<dbReference type="SUPFAM" id="SSF56176">
    <property type="entry name" value="FAD-binding/transporter-associated domain-like"/>
    <property type="match status" value="1"/>
</dbReference>
<dbReference type="GO" id="GO:0022904">
    <property type="term" value="P:respiratory electron transport chain"/>
    <property type="evidence" value="ECO:0007669"/>
    <property type="project" value="TreeGrafter"/>
</dbReference>
<name>A0A239SDG6_9BURK</name>
<evidence type="ECO:0000259" key="5">
    <source>
        <dbReference type="PROSITE" id="PS51387"/>
    </source>
</evidence>
<dbReference type="InterPro" id="IPR016164">
    <property type="entry name" value="FAD-linked_Oxase-like_C"/>
</dbReference>
<dbReference type="InterPro" id="IPR016167">
    <property type="entry name" value="FAD-bd_PCMH_sub1"/>
</dbReference>
<evidence type="ECO:0000256" key="2">
    <source>
        <dbReference type="ARBA" id="ARBA00008000"/>
    </source>
</evidence>
<dbReference type="InterPro" id="IPR006094">
    <property type="entry name" value="Oxid_FAD_bind_N"/>
</dbReference>
<evidence type="ECO:0000313" key="7">
    <source>
        <dbReference type="Proteomes" id="UP000215126"/>
    </source>
</evidence>
<dbReference type="FunFam" id="1.10.45.10:FF:000001">
    <property type="entry name" value="D-lactate dehydrogenase mitochondrial"/>
    <property type="match status" value="1"/>
</dbReference>
<dbReference type="InterPro" id="IPR016171">
    <property type="entry name" value="Vanillyl_alc_oxidase_C-sub2"/>
</dbReference>
<dbReference type="GO" id="GO:0016491">
    <property type="term" value="F:oxidoreductase activity"/>
    <property type="evidence" value="ECO:0007669"/>
    <property type="project" value="UniProtKB-KW"/>
</dbReference>
<dbReference type="EMBL" id="LT906435">
    <property type="protein sequence ID" value="SNU83476.1"/>
    <property type="molecule type" value="Genomic_DNA"/>
</dbReference>